<sequence length="44" mass="4818">MQKGREDTSSTASKTKKAVGSGIHPWLFAFSMLLPQRTTGRPVL</sequence>
<gene>
    <name evidence="1" type="ORF">N47_D28740</name>
</gene>
<accession>E1YHE6</accession>
<name>E1YHE6_9BACT</name>
<evidence type="ECO:0000313" key="1">
    <source>
        <dbReference type="EMBL" id="CBX30065.1"/>
    </source>
</evidence>
<protein>
    <submittedName>
        <fullName evidence="1">Uncharacterized protein</fullName>
    </submittedName>
</protein>
<dbReference type="EMBL" id="FR695874">
    <property type="protein sequence ID" value="CBX30065.1"/>
    <property type="molecule type" value="Genomic_DNA"/>
</dbReference>
<dbReference type="AlphaFoldDB" id="E1YHE6"/>
<reference evidence="1" key="1">
    <citation type="journal article" date="2011" name="Environ. Microbiol.">
        <title>Genomic insights into the metabolic potential of the polycyclic aromatic hydrocarbon degrading sulfate-reducing Deltaproteobacterium N47.</title>
        <authorList>
            <person name="Bergmann F."/>
            <person name="Selesi D."/>
            <person name="Weinmaier T."/>
            <person name="Tischler P."/>
            <person name="Rattei T."/>
            <person name="Meckenstock R.U."/>
        </authorList>
    </citation>
    <scope>NUCLEOTIDE SEQUENCE</scope>
</reference>
<proteinExistence type="predicted"/>
<organism evidence="1">
    <name type="scientific">uncultured Desulfobacterium sp</name>
    <dbReference type="NCBI Taxonomy" id="201089"/>
    <lineage>
        <taxon>Bacteria</taxon>
        <taxon>Pseudomonadati</taxon>
        <taxon>Thermodesulfobacteriota</taxon>
        <taxon>Desulfobacteria</taxon>
        <taxon>Desulfobacterales</taxon>
        <taxon>Desulfobacteriaceae</taxon>
        <taxon>Desulfobacterium</taxon>
        <taxon>environmental samples</taxon>
    </lineage>
</organism>